<gene>
    <name evidence="7" type="ORF">CBRE1094_LOCUS10363</name>
</gene>
<dbReference type="Pfam" id="PF05637">
    <property type="entry name" value="Glyco_transf_34"/>
    <property type="match status" value="1"/>
</dbReference>
<keyword evidence="2" id="KW-0328">Glycosyltransferase</keyword>
<protein>
    <recommendedName>
        <fullName evidence="8">Nucleotide-diphospho-sugar transferase domain-containing protein</fullName>
    </recommendedName>
</protein>
<proteinExistence type="inferred from homology"/>
<dbReference type="InterPro" id="IPR029044">
    <property type="entry name" value="Nucleotide-diphossugar_trans"/>
</dbReference>
<evidence type="ECO:0000313" key="7">
    <source>
        <dbReference type="EMBL" id="CAD9431081.1"/>
    </source>
</evidence>
<dbReference type="GO" id="GO:0006487">
    <property type="term" value="P:protein N-linked glycosylation"/>
    <property type="evidence" value="ECO:0007669"/>
    <property type="project" value="TreeGrafter"/>
</dbReference>
<dbReference type="PANTHER" id="PTHR31306:SF4">
    <property type="entry name" value="ALPHA-1,2-GALACTOSYLTRANSFERASE"/>
    <property type="match status" value="1"/>
</dbReference>
<comment type="similarity">
    <text evidence="1">Belongs to the glycosyltransferase 34 family.</text>
</comment>
<feature type="signal peptide" evidence="6">
    <location>
        <begin position="1"/>
        <end position="25"/>
    </location>
</feature>
<dbReference type="EMBL" id="HBGU01019014">
    <property type="protein sequence ID" value="CAD9431081.1"/>
    <property type="molecule type" value="Transcribed_RNA"/>
</dbReference>
<dbReference type="GO" id="GO:0000139">
    <property type="term" value="C:Golgi membrane"/>
    <property type="evidence" value="ECO:0007669"/>
    <property type="project" value="TreeGrafter"/>
</dbReference>
<evidence type="ECO:0000256" key="5">
    <source>
        <dbReference type="SAM" id="Phobius"/>
    </source>
</evidence>
<name>A0A7S2CNK2_9EUKA</name>
<dbReference type="GO" id="GO:0016757">
    <property type="term" value="F:glycosyltransferase activity"/>
    <property type="evidence" value="ECO:0007669"/>
    <property type="project" value="UniProtKB-KW"/>
</dbReference>
<evidence type="ECO:0000256" key="4">
    <source>
        <dbReference type="SAM" id="MobiDB-lite"/>
    </source>
</evidence>
<keyword evidence="5" id="KW-0472">Membrane</keyword>
<dbReference type="AlphaFoldDB" id="A0A7S2CNK2"/>
<feature type="compositionally biased region" description="Basic and acidic residues" evidence="4">
    <location>
        <begin position="29"/>
        <end position="44"/>
    </location>
</feature>
<dbReference type="InterPro" id="IPR008630">
    <property type="entry name" value="Glyco_trans_34"/>
</dbReference>
<evidence type="ECO:0000256" key="6">
    <source>
        <dbReference type="SAM" id="SignalP"/>
    </source>
</evidence>
<feature type="region of interest" description="Disordered" evidence="4">
    <location>
        <begin position="25"/>
        <end position="61"/>
    </location>
</feature>
<dbReference type="PANTHER" id="PTHR31306">
    <property type="entry name" value="ALPHA-1,6-MANNOSYLTRANSFERASE MNN11-RELATED"/>
    <property type="match status" value="1"/>
</dbReference>
<feature type="compositionally biased region" description="Polar residues" evidence="4">
    <location>
        <begin position="51"/>
        <end position="61"/>
    </location>
</feature>
<evidence type="ECO:0000256" key="1">
    <source>
        <dbReference type="ARBA" id="ARBA00005664"/>
    </source>
</evidence>
<dbReference type="Gene3D" id="3.90.550.10">
    <property type="entry name" value="Spore Coat Polysaccharide Biosynthesis Protein SpsA, Chain A"/>
    <property type="match status" value="1"/>
</dbReference>
<organism evidence="7">
    <name type="scientific">Haptolina brevifila</name>
    <dbReference type="NCBI Taxonomy" id="156173"/>
    <lineage>
        <taxon>Eukaryota</taxon>
        <taxon>Haptista</taxon>
        <taxon>Haptophyta</taxon>
        <taxon>Prymnesiophyceae</taxon>
        <taxon>Prymnesiales</taxon>
        <taxon>Prymnesiaceae</taxon>
        <taxon>Haptolina</taxon>
    </lineage>
</organism>
<feature type="chain" id="PRO_5030889880" description="Nucleotide-diphospho-sugar transferase domain-containing protein" evidence="6">
    <location>
        <begin position="26"/>
        <end position="377"/>
    </location>
</feature>
<keyword evidence="5" id="KW-1133">Transmembrane helix</keyword>
<accession>A0A7S2CNK2</accession>
<evidence type="ECO:0000256" key="3">
    <source>
        <dbReference type="ARBA" id="ARBA00022679"/>
    </source>
</evidence>
<feature type="transmembrane region" description="Helical" evidence="5">
    <location>
        <begin position="346"/>
        <end position="364"/>
    </location>
</feature>
<keyword evidence="6" id="KW-0732">Signal</keyword>
<evidence type="ECO:0008006" key="8">
    <source>
        <dbReference type="Google" id="ProtNLM"/>
    </source>
</evidence>
<evidence type="ECO:0000256" key="2">
    <source>
        <dbReference type="ARBA" id="ARBA00022676"/>
    </source>
</evidence>
<keyword evidence="5" id="KW-0812">Transmembrane</keyword>
<reference evidence="7" key="1">
    <citation type="submission" date="2021-01" db="EMBL/GenBank/DDBJ databases">
        <authorList>
            <person name="Corre E."/>
            <person name="Pelletier E."/>
            <person name="Niang G."/>
            <person name="Scheremetjew M."/>
            <person name="Finn R."/>
            <person name="Kale V."/>
            <person name="Holt S."/>
            <person name="Cochrane G."/>
            <person name="Meng A."/>
            <person name="Brown T."/>
            <person name="Cohen L."/>
        </authorList>
    </citation>
    <scope>NUCLEOTIDE SEQUENCE</scope>
    <source>
        <strain evidence="7">UTEX LB 985</strain>
    </source>
</reference>
<keyword evidence="3" id="KW-0808">Transferase</keyword>
<sequence length="377" mass="42656">MVIRICTARAAWLVMLVCMLHKANARTTKPKDPSESKPKPEATPRSKHNSKSLGQHHCSSVSITNSKCGNPIPDEGHHRHHNVAILSYVDKSGAGAFHVGRFDMVRCNHMSFANRHGYEYISPLKGTDLWSALHLSGHGTRSKIMHVLLHMQKYDYVLWVDADVVFHNRNMSVQPWINRMLRSSADIMMTANDRTSPNFFDYLVDDVGVMPFNAGVMLIRNSPWAKDFFTNASEGILQRPLKAHLQDQPVFFRMWESNWEGTREHILIHDKRAELQAFTKLDEVTEESWLVHDTTCSDKTSCGLTQYVEPRCAALSGGETNRAATFGFLVGLIKVLTLETGRPDKALASLLSTAIVVILVLWRIRAFCVRRASSRYK</sequence>
<dbReference type="SUPFAM" id="SSF53448">
    <property type="entry name" value="Nucleotide-diphospho-sugar transferases"/>
    <property type="match status" value="1"/>
</dbReference>